<accession>A0AAN0M617</accession>
<keyword evidence="6" id="KW-0479">Metal-binding</keyword>
<dbReference type="PANTHER" id="PTHR42917">
    <property type="entry name" value="2,4-DIENOYL-COA REDUCTASE"/>
    <property type="match status" value="1"/>
</dbReference>
<evidence type="ECO:0000256" key="4">
    <source>
        <dbReference type="ARBA" id="ARBA00022630"/>
    </source>
</evidence>
<feature type="domain" description="FAD/NAD(P)-binding" evidence="11">
    <location>
        <begin position="390"/>
        <end position="623"/>
    </location>
</feature>
<evidence type="ECO:0000256" key="2">
    <source>
        <dbReference type="ARBA" id="ARBA00001966"/>
    </source>
</evidence>
<dbReference type="GO" id="GO:0016491">
    <property type="term" value="F:oxidoreductase activity"/>
    <property type="evidence" value="ECO:0007669"/>
    <property type="project" value="UniProtKB-KW"/>
</dbReference>
<dbReference type="Gene3D" id="3.20.20.70">
    <property type="entry name" value="Aldolase class I"/>
    <property type="match status" value="1"/>
</dbReference>
<evidence type="ECO:0000313" key="12">
    <source>
        <dbReference type="EMBL" id="WZU65764.1"/>
    </source>
</evidence>
<evidence type="ECO:0000313" key="13">
    <source>
        <dbReference type="Proteomes" id="UP001470809"/>
    </source>
</evidence>
<keyword evidence="4" id="KW-0285">Flavoprotein</keyword>
<comment type="cofactor">
    <cofactor evidence="2">
        <name>[4Fe-4S] cluster</name>
        <dbReference type="ChEBI" id="CHEBI:49883"/>
    </cofactor>
</comment>
<dbReference type="Proteomes" id="UP001470809">
    <property type="component" value="Plasmid pSS1-5"/>
</dbReference>
<evidence type="ECO:0000256" key="7">
    <source>
        <dbReference type="ARBA" id="ARBA00023002"/>
    </source>
</evidence>
<keyword evidence="12" id="KW-0614">Plasmid</keyword>
<dbReference type="InterPro" id="IPR051793">
    <property type="entry name" value="NADH:flavin_oxidoreductase"/>
</dbReference>
<dbReference type="SUPFAM" id="SSF51905">
    <property type="entry name" value="FAD/NAD(P)-binding domain"/>
    <property type="match status" value="1"/>
</dbReference>
<dbReference type="InterPro" id="IPR001155">
    <property type="entry name" value="OxRdtase_FMN_N"/>
</dbReference>
<geneLocation type="plasmid" evidence="12 13">
    <name>pSS1-5</name>
</geneLocation>
<evidence type="ECO:0000256" key="3">
    <source>
        <dbReference type="ARBA" id="ARBA00011048"/>
    </source>
</evidence>
<dbReference type="Pfam" id="PF07992">
    <property type="entry name" value="Pyr_redox_2"/>
    <property type="match status" value="1"/>
</dbReference>
<dbReference type="KEGG" id="yrh:AABB31_01260"/>
<organism evidence="12 13">
    <name type="scientific">Yoonia rhodophyticola</name>
    <dbReference type="NCBI Taxonomy" id="3137370"/>
    <lineage>
        <taxon>Bacteria</taxon>
        <taxon>Pseudomonadati</taxon>
        <taxon>Pseudomonadota</taxon>
        <taxon>Alphaproteobacteria</taxon>
        <taxon>Rhodobacterales</taxon>
        <taxon>Paracoccaceae</taxon>
        <taxon>Yoonia</taxon>
    </lineage>
</organism>
<dbReference type="Gene3D" id="3.50.50.60">
    <property type="entry name" value="FAD/NAD(P)-binding domain"/>
    <property type="match status" value="1"/>
</dbReference>
<keyword evidence="8" id="KW-0408">Iron</keyword>
<name>A0AAN0M617_9RHOB</name>
<dbReference type="EMBL" id="CP151764">
    <property type="protein sequence ID" value="WZU65764.1"/>
    <property type="molecule type" value="Genomic_DNA"/>
</dbReference>
<evidence type="ECO:0000256" key="8">
    <source>
        <dbReference type="ARBA" id="ARBA00023004"/>
    </source>
</evidence>
<reference evidence="12" key="1">
    <citation type="submission" date="2024-08" db="EMBL/GenBank/DDBJ databases">
        <title>Phylogenomic analyses of a clade within the roseobacter group suggest taxonomic reassignments of species of the genera Aestuariivita, Citreicella, Loktanella, Nautella, Pelagibaca, Ruegeria, Thalassobius, Thiobacimonas and Tropicibacter, and the proposal o.</title>
        <authorList>
            <person name="Jeon C.O."/>
        </authorList>
    </citation>
    <scope>NUCLEOTIDE SEQUENCE</scope>
    <source>
        <strain evidence="12">SS1-5</strain>
        <plasmid evidence="12">pSS1-5</plasmid>
    </source>
</reference>
<dbReference type="PRINTS" id="PR00368">
    <property type="entry name" value="FADPNR"/>
</dbReference>
<comment type="cofactor">
    <cofactor evidence="1">
        <name>FMN</name>
        <dbReference type="ChEBI" id="CHEBI:58210"/>
    </cofactor>
</comment>
<dbReference type="SUPFAM" id="SSF51395">
    <property type="entry name" value="FMN-linked oxidoreductases"/>
    <property type="match status" value="1"/>
</dbReference>
<comment type="similarity">
    <text evidence="3">In the N-terminal section; belongs to the NADH:flavin oxidoreductase/NADH oxidase family.</text>
</comment>
<dbReference type="InterPro" id="IPR036188">
    <property type="entry name" value="FAD/NAD-bd_sf"/>
</dbReference>
<sequence>MRDPRYDILFEPVKIGPITAPNRFFSVPHATGHNPLMPNGSIGMREMKAEGGWGVVSMQLAEIDPTSDISNLPIEKFWDDTDVKSHALLVERIKKHGSLTAIELAHTGIRARNMDTGTPVLGPSSMRILKPQNPIQSKAMDKQDIKDFRESHKRAVHRAKQAGYDMVYVYAAHDAALVWHFLNPMYNHRTDEYGGSFENRLRLLREVLHDTMEAAAGDVAVAVRIPAHDFKEGSPLTYDNEARAVIESLADVPDLWDVNVAGWPRDSGTSRFDDEGHQEKYTGYVKQITSKPVVGVGRYTSVDAMVGLVKKGVFDLIGASRPSIADPFLPNKVKEGRIDDIRECIGCNVCVSSDAYSVPLMCTQNPTISQEWRRGWHPENIPAAPRAENTLIIGSGPAGLECALTLAKAGHTVTIAEKDAEFGGRVRHESALKGLAAWGRVKDYRLYQLQQMGNVSLYAESEIAPGDVADFEADNIIVATGSKWCNSGAGATTFSAIDGFAEHAITPDDVMAGAEINGPVVIYDDDHYYMGNVLAAHLASLGHEVHLVCPLPSIAEWMGYTLESPRVLDQMVELGVHMHPNTTVKSWTGSALKVTRSDSGTDMSDIAGGTLISVGVRNPSDGLLTALKDMSELADKVSGIGDCLAPGIIQAAVFSGHAEARKRIGDEPKNGIYKRETPVLFPR</sequence>
<evidence type="ECO:0000256" key="6">
    <source>
        <dbReference type="ARBA" id="ARBA00022723"/>
    </source>
</evidence>
<dbReference type="Pfam" id="PF00724">
    <property type="entry name" value="Oxidored_FMN"/>
    <property type="match status" value="1"/>
</dbReference>
<dbReference type="RefSeq" id="WP_342075098.1">
    <property type="nucleotide sequence ID" value="NZ_CP151764.2"/>
</dbReference>
<keyword evidence="9" id="KW-0411">Iron-sulfur</keyword>
<dbReference type="InterPro" id="IPR023753">
    <property type="entry name" value="FAD/NAD-binding_dom"/>
</dbReference>
<evidence type="ECO:0000259" key="10">
    <source>
        <dbReference type="Pfam" id="PF00724"/>
    </source>
</evidence>
<dbReference type="PANTHER" id="PTHR42917:SF2">
    <property type="entry name" value="2,4-DIENOYL-COA REDUCTASE [(2E)-ENOYL-COA-PRODUCING]"/>
    <property type="match status" value="1"/>
</dbReference>
<dbReference type="AlphaFoldDB" id="A0AAN0M617"/>
<keyword evidence="5" id="KW-0288">FMN</keyword>
<dbReference type="GO" id="GO:0010181">
    <property type="term" value="F:FMN binding"/>
    <property type="evidence" value="ECO:0007669"/>
    <property type="project" value="InterPro"/>
</dbReference>
<evidence type="ECO:0000256" key="5">
    <source>
        <dbReference type="ARBA" id="ARBA00022643"/>
    </source>
</evidence>
<dbReference type="GO" id="GO:0051536">
    <property type="term" value="F:iron-sulfur cluster binding"/>
    <property type="evidence" value="ECO:0007669"/>
    <property type="project" value="UniProtKB-KW"/>
</dbReference>
<proteinExistence type="inferred from homology"/>
<dbReference type="InterPro" id="IPR013785">
    <property type="entry name" value="Aldolase_TIM"/>
</dbReference>
<protein>
    <submittedName>
        <fullName evidence="12">FAD-dependent oxidoreductase</fullName>
    </submittedName>
</protein>
<gene>
    <name evidence="12" type="ORF">AABB31_01260</name>
</gene>
<evidence type="ECO:0000259" key="11">
    <source>
        <dbReference type="Pfam" id="PF07992"/>
    </source>
</evidence>
<feature type="domain" description="NADH:flavin oxidoreductase/NADH oxidase N-terminal" evidence="10">
    <location>
        <begin position="9"/>
        <end position="339"/>
    </location>
</feature>
<dbReference type="GO" id="GO:0046872">
    <property type="term" value="F:metal ion binding"/>
    <property type="evidence" value="ECO:0007669"/>
    <property type="project" value="UniProtKB-KW"/>
</dbReference>
<evidence type="ECO:0000256" key="1">
    <source>
        <dbReference type="ARBA" id="ARBA00001917"/>
    </source>
</evidence>
<keyword evidence="13" id="KW-1185">Reference proteome</keyword>
<keyword evidence="7" id="KW-0560">Oxidoreductase</keyword>
<evidence type="ECO:0000256" key="9">
    <source>
        <dbReference type="ARBA" id="ARBA00023014"/>
    </source>
</evidence>
<dbReference type="Gene3D" id="3.40.50.720">
    <property type="entry name" value="NAD(P)-binding Rossmann-like Domain"/>
    <property type="match status" value="1"/>
</dbReference>